<feature type="chain" id="PRO_5013179198" evidence="1">
    <location>
        <begin position="22"/>
        <end position="109"/>
    </location>
</feature>
<gene>
    <name evidence="2" type="ORF">BN2476_1380026</name>
</gene>
<dbReference type="EMBL" id="CYGY02000138">
    <property type="protein sequence ID" value="SIT51765.1"/>
    <property type="molecule type" value="Genomic_DNA"/>
</dbReference>
<accession>A0A1N7SWA7</accession>
<reference evidence="2" key="1">
    <citation type="submission" date="2016-12" db="EMBL/GenBank/DDBJ databases">
        <authorList>
            <person name="Moulin L."/>
        </authorList>
    </citation>
    <scope>NUCLEOTIDE SEQUENCE [LARGE SCALE GENOMIC DNA]</scope>
    <source>
        <strain evidence="2">STM 7183</strain>
    </source>
</reference>
<organism evidence="2 3">
    <name type="scientific">Paraburkholderia piptadeniae</name>
    <dbReference type="NCBI Taxonomy" id="1701573"/>
    <lineage>
        <taxon>Bacteria</taxon>
        <taxon>Pseudomonadati</taxon>
        <taxon>Pseudomonadota</taxon>
        <taxon>Betaproteobacteria</taxon>
        <taxon>Burkholderiales</taxon>
        <taxon>Burkholderiaceae</taxon>
        <taxon>Paraburkholderia</taxon>
    </lineage>
</organism>
<keyword evidence="3" id="KW-1185">Reference proteome</keyword>
<dbReference type="Proteomes" id="UP000195569">
    <property type="component" value="Unassembled WGS sequence"/>
</dbReference>
<comment type="caution">
    <text evidence="2">The sequence shown here is derived from an EMBL/GenBank/DDBJ whole genome shotgun (WGS) entry which is preliminary data.</text>
</comment>
<protein>
    <submittedName>
        <fullName evidence="2">Uncharacterized protein</fullName>
    </submittedName>
</protein>
<sequence>MVRGIAALCLALLLTDGCAQSMNTNRGTLNPDFLVNGVLSNSLSGTTFVPRKGKNYVPNRGRESGLWDITNELSGAGAVKGSGTQSAPCFRAARFWRPRIRHQRHYVRT</sequence>
<evidence type="ECO:0000256" key="1">
    <source>
        <dbReference type="SAM" id="SignalP"/>
    </source>
</evidence>
<evidence type="ECO:0000313" key="3">
    <source>
        <dbReference type="Proteomes" id="UP000195569"/>
    </source>
</evidence>
<evidence type="ECO:0000313" key="2">
    <source>
        <dbReference type="EMBL" id="SIT51765.1"/>
    </source>
</evidence>
<proteinExistence type="predicted"/>
<name>A0A1N7SWA7_9BURK</name>
<dbReference type="AlphaFoldDB" id="A0A1N7SWA7"/>
<feature type="signal peptide" evidence="1">
    <location>
        <begin position="1"/>
        <end position="21"/>
    </location>
</feature>
<keyword evidence="1" id="KW-0732">Signal</keyword>